<proteinExistence type="predicted"/>
<reference evidence="2" key="1">
    <citation type="submission" date="2016-10" db="EMBL/GenBank/DDBJ databases">
        <authorList>
            <person name="Varghese N."/>
            <person name="Submissions S."/>
        </authorList>
    </citation>
    <scope>NUCLEOTIDE SEQUENCE [LARGE SCALE GENOMIC DNA]</scope>
    <source>
        <strain evidence="2">DSM 17834</strain>
    </source>
</reference>
<evidence type="ECO:0000313" key="2">
    <source>
        <dbReference type="Proteomes" id="UP000198784"/>
    </source>
</evidence>
<organism evidence="1 2">
    <name type="scientific">Pseudomonas borbori</name>
    <dbReference type="NCBI Taxonomy" id="289003"/>
    <lineage>
        <taxon>Bacteria</taxon>
        <taxon>Pseudomonadati</taxon>
        <taxon>Pseudomonadota</taxon>
        <taxon>Gammaproteobacteria</taxon>
        <taxon>Pseudomonadales</taxon>
        <taxon>Pseudomonadaceae</taxon>
        <taxon>Pseudomonas</taxon>
    </lineage>
</organism>
<protein>
    <submittedName>
        <fullName evidence="1">Uncharacterized protein</fullName>
    </submittedName>
</protein>
<dbReference type="OrthoDB" id="6910208at2"/>
<dbReference type="EMBL" id="FOWX01000030">
    <property type="protein sequence ID" value="SFQ05281.1"/>
    <property type="molecule type" value="Genomic_DNA"/>
</dbReference>
<evidence type="ECO:0000313" key="1">
    <source>
        <dbReference type="EMBL" id="SFQ05281.1"/>
    </source>
</evidence>
<dbReference type="AlphaFoldDB" id="A0A1I5VCZ8"/>
<keyword evidence="2" id="KW-1185">Reference proteome</keyword>
<sequence>MPSLRSWLAPRRPIRMFALLDEHGLCRAFRQSAQAPQGSGWIEVNQQQLGWLHKPLPASARSAPSATHSAATEALLA</sequence>
<name>A0A1I5VCZ8_9PSED</name>
<dbReference type="Proteomes" id="UP000198784">
    <property type="component" value="Unassembled WGS sequence"/>
</dbReference>
<accession>A0A1I5VCZ8</accession>
<gene>
    <name evidence="1" type="ORF">SAMN05216190_13022</name>
</gene>
<dbReference type="RefSeq" id="WP_090504107.1">
    <property type="nucleotide sequence ID" value="NZ_FOWX01000030.1"/>
</dbReference>